<keyword evidence="1" id="KW-1185">Reference proteome</keyword>
<protein>
    <submittedName>
        <fullName evidence="2">Uncharacterized protein LOC104717961</fullName>
    </submittedName>
</protein>
<proteinExistence type="predicted"/>
<accession>A0ABM0U047</accession>
<evidence type="ECO:0000313" key="2">
    <source>
        <dbReference type="RefSeq" id="XP_010433900.1"/>
    </source>
</evidence>
<evidence type="ECO:0000313" key="1">
    <source>
        <dbReference type="Proteomes" id="UP000694864"/>
    </source>
</evidence>
<name>A0ABM0U047_CAMSA</name>
<dbReference type="Proteomes" id="UP000694864">
    <property type="component" value="Chromosome 10"/>
</dbReference>
<sequence length="86" mass="9614">MRRVPALIDKLKPIFQVSGSKGKVVRTIVPKKPVNGNNSESETMKEIEETVEPMVAFSRPPPYTPFVGPLLMYSLLQSWSSHDEDG</sequence>
<dbReference type="RefSeq" id="XP_010433900.1">
    <property type="nucleotide sequence ID" value="XM_010435598.2"/>
</dbReference>
<reference evidence="2" key="2">
    <citation type="submission" date="2025-08" db="UniProtKB">
        <authorList>
            <consortium name="RefSeq"/>
        </authorList>
    </citation>
    <scope>IDENTIFICATION</scope>
    <source>
        <tissue evidence="2">Leaf</tissue>
    </source>
</reference>
<dbReference type="GeneID" id="104717961"/>
<reference evidence="1" key="1">
    <citation type="journal article" date="2014" name="Nat. Commun.">
        <title>The emerging biofuel crop Camelina sativa retains a highly undifferentiated hexaploid genome structure.</title>
        <authorList>
            <person name="Kagale S."/>
            <person name="Koh C."/>
            <person name="Nixon J."/>
            <person name="Bollina V."/>
            <person name="Clarke W.E."/>
            <person name="Tuteja R."/>
            <person name="Spillane C."/>
            <person name="Robinson S.J."/>
            <person name="Links M.G."/>
            <person name="Clarke C."/>
            <person name="Higgins E.E."/>
            <person name="Huebert T."/>
            <person name="Sharpe A.G."/>
            <person name="Parkin I.A."/>
        </authorList>
    </citation>
    <scope>NUCLEOTIDE SEQUENCE [LARGE SCALE GENOMIC DNA]</scope>
    <source>
        <strain evidence="1">cv. DH55</strain>
    </source>
</reference>
<organism evidence="1 2">
    <name type="scientific">Camelina sativa</name>
    <name type="common">False flax</name>
    <name type="synonym">Myagrum sativum</name>
    <dbReference type="NCBI Taxonomy" id="90675"/>
    <lineage>
        <taxon>Eukaryota</taxon>
        <taxon>Viridiplantae</taxon>
        <taxon>Streptophyta</taxon>
        <taxon>Embryophyta</taxon>
        <taxon>Tracheophyta</taxon>
        <taxon>Spermatophyta</taxon>
        <taxon>Magnoliopsida</taxon>
        <taxon>eudicotyledons</taxon>
        <taxon>Gunneridae</taxon>
        <taxon>Pentapetalae</taxon>
        <taxon>rosids</taxon>
        <taxon>malvids</taxon>
        <taxon>Brassicales</taxon>
        <taxon>Brassicaceae</taxon>
        <taxon>Camelineae</taxon>
        <taxon>Camelina</taxon>
    </lineage>
</organism>
<gene>
    <name evidence="2" type="primary">LOC104717961</name>
</gene>